<dbReference type="SUPFAM" id="SSF54616">
    <property type="entry name" value="DNA-binding domain of Mlu1-box binding protein MBP1"/>
    <property type="match status" value="1"/>
</dbReference>
<dbReference type="InterPro" id="IPR036770">
    <property type="entry name" value="Ankyrin_rpt-contain_sf"/>
</dbReference>
<keyword evidence="3" id="KW-0749">Sporulation</keyword>
<dbReference type="SMART" id="SM00248">
    <property type="entry name" value="ANK"/>
    <property type="match status" value="2"/>
</dbReference>
<name>A0A3N2PMB5_SODAK</name>
<feature type="region of interest" description="Disordered" evidence="8">
    <location>
        <begin position="188"/>
        <end position="207"/>
    </location>
</feature>
<dbReference type="FunFam" id="3.10.260.10:FF:000001">
    <property type="entry name" value="APSES transcription factor (MbpA)"/>
    <property type="match status" value="1"/>
</dbReference>
<dbReference type="Pfam" id="PF04383">
    <property type="entry name" value="KilA-N"/>
    <property type="match status" value="1"/>
</dbReference>
<dbReference type="InterPro" id="IPR018004">
    <property type="entry name" value="KilA/APSES_HTH"/>
</dbReference>
<dbReference type="PROSITE" id="PS51299">
    <property type="entry name" value="HTH_APSES"/>
    <property type="match status" value="1"/>
</dbReference>
<dbReference type="GO" id="GO:0030907">
    <property type="term" value="C:MBF transcription complex"/>
    <property type="evidence" value="ECO:0007669"/>
    <property type="project" value="TreeGrafter"/>
</dbReference>
<evidence type="ECO:0000256" key="7">
    <source>
        <dbReference type="SAM" id="Coils"/>
    </source>
</evidence>
<dbReference type="GO" id="GO:0033309">
    <property type="term" value="C:SBF transcription complex"/>
    <property type="evidence" value="ECO:0007669"/>
    <property type="project" value="TreeGrafter"/>
</dbReference>
<gene>
    <name evidence="10" type="ORF">SODALDRAFT_328830</name>
</gene>
<dbReference type="Gene3D" id="1.25.40.20">
    <property type="entry name" value="Ankyrin repeat-containing domain"/>
    <property type="match status" value="1"/>
</dbReference>
<feature type="domain" description="HTH APSES-type" evidence="9">
    <location>
        <begin position="13"/>
        <end position="122"/>
    </location>
</feature>
<keyword evidence="4 6" id="KW-0040">ANK repeat</keyword>
<dbReference type="RefSeq" id="XP_028463282.1">
    <property type="nucleotide sequence ID" value="XM_028610782.1"/>
</dbReference>
<accession>A0A3N2PMB5</accession>
<dbReference type="PANTHER" id="PTHR43828:SF15">
    <property type="entry name" value="TRANSCRIPTION FACTOR MBP1"/>
    <property type="match status" value="1"/>
</dbReference>
<keyword evidence="2" id="KW-0677">Repeat</keyword>
<evidence type="ECO:0000256" key="8">
    <source>
        <dbReference type="SAM" id="MobiDB-lite"/>
    </source>
</evidence>
<dbReference type="GO" id="GO:0003677">
    <property type="term" value="F:DNA binding"/>
    <property type="evidence" value="ECO:0007669"/>
    <property type="project" value="InterPro"/>
</dbReference>
<sequence>MVKDNAQPPQPGIYSATYSGIPVYEFQFGDDLKEHIMRRREDNWVNATHILKAAGFDKPARTRILEREVQKDTHEKIQGGYGKYQGTWIPLEQGIQLAQRNNVFDRIRPIFDFTPGSKTPPPAPRHASKPKAPRKPAVPKWPAAAAVAAQEDVDAGDSVMNEDDTPDNLTVASASHMAEEDHFDMSHISSTGHRKRKREEAIQDMTQQQHSVYGDELLDYFLLSRNEKPALRPEPPPNFQPDWIIDSEDHTALHWAAAMGDIEVIKQLKRFGANLAVQNVRGETPLMRAVHFTNCYEKETFPQVLRELFETVSLRDHRGATVIHHATVMRNGRVTSHPCSRYYLDLILNKLQEAADPMFVQNLIDTQDHDGNTALHLAAGRNARKCIRALLGRNASTDMPNQDGVYTEDMIQQLNGVRKELHRSSSPFAPDTRSEREHTGVAVNNDRARKAFGFAVYDSDAANVIQDRIAPLVSQSLHELSATFDEELHEKEAAEKDARRLLNNTQNELNSIRQEIAMLEGQLEPDNVASKVMAEANLAKHQVMSLITRQNRLHVHESVDAELSQLNGDVEEGSYEERLALARQLHAAVQEQRQAEAEYVDALGMVGTGENIDKYRRLLKKCLDPRDADTLDSNLDSLVEMMEEDRDVGVDMDGVEAKSVDVGMSLNLHM</sequence>
<comment type="subcellular location">
    <subcellularLocation>
        <location evidence="1">Nucleus</location>
    </subcellularLocation>
</comment>
<feature type="repeat" description="ANK" evidence="6">
    <location>
        <begin position="248"/>
        <end position="280"/>
    </location>
</feature>
<dbReference type="PROSITE" id="PS50297">
    <property type="entry name" value="ANK_REP_REGION"/>
    <property type="match status" value="2"/>
</dbReference>
<keyword evidence="5" id="KW-0183">Conidiation</keyword>
<keyword evidence="11" id="KW-1185">Reference proteome</keyword>
<feature type="coiled-coil region" evidence="7">
    <location>
        <begin position="477"/>
        <end position="522"/>
    </location>
</feature>
<evidence type="ECO:0000256" key="2">
    <source>
        <dbReference type="ARBA" id="ARBA00022737"/>
    </source>
</evidence>
<dbReference type="InterPro" id="IPR036887">
    <property type="entry name" value="HTH_APSES_sf"/>
</dbReference>
<organism evidence="10 11">
    <name type="scientific">Sodiomyces alkalinus (strain CBS 110278 / VKM F-3762 / F11)</name>
    <name type="common">Alkaliphilic filamentous fungus</name>
    <dbReference type="NCBI Taxonomy" id="1314773"/>
    <lineage>
        <taxon>Eukaryota</taxon>
        <taxon>Fungi</taxon>
        <taxon>Dikarya</taxon>
        <taxon>Ascomycota</taxon>
        <taxon>Pezizomycotina</taxon>
        <taxon>Sordariomycetes</taxon>
        <taxon>Hypocreomycetidae</taxon>
        <taxon>Glomerellales</taxon>
        <taxon>Plectosphaerellaceae</taxon>
        <taxon>Sodiomyces</taxon>
    </lineage>
</organism>
<dbReference type="STRING" id="1314773.A0A3N2PMB5"/>
<dbReference type="Proteomes" id="UP000272025">
    <property type="component" value="Unassembled WGS sequence"/>
</dbReference>
<evidence type="ECO:0000256" key="3">
    <source>
        <dbReference type="ARBA" id="ARBA00022969"/>
    </source>
</evidence>
<feature type="region of interest" description="Disordered" evidence="8">
    <location>
        <begin position="112"/>
        <end position="149"/>
    </location>
</feature>
<dbReference type="PANTHER" id="PTHR43828">
    <property type="entry name" value="ASPARAGINASE"/>
    <property type="match status" value="1"/>
</dbReference>
<dbReference type="InterPro" id="IPR051642">
    <property type="entry name" value="SWI6-like"/>
</dbReference>
<dbReference type="SMART" id="SM01252">
    <property type="entry name" value="KilA-N"/>
    <property type="match status" value="1"/>
</dbReference>
<evidence type="ECO:0000313" key="10">
    <source>
        <dbReference type="EMBL" id="ROT35476.1"/>
    </source>
</evidence>
<dbReference type="Pfam" id="PF00023">
    <property type="entry name" value="Ank"/>
    <property type="match status" value="1"/>
</dbReference>
<dbReference type="PROSITE" id="PS50088">
    <property type="entry name" value="ANK_REPEAT"/>
    <property type="match status" value="2"/>
</dbReference>
<dbReference type="InterPro" id="IPR003163">
    <property type="entry name" value="Tscrpt_reg_HTH_APSES-type"/>
</dbReference>
<dbReference type="OrthoDB" id="6718656at2759"/>
<protein>
    <submittedName>
        <fullName evidence="10">Apses-domain-containing protein</fullName>
    </submittedName>
</protein>
<evidence type="ECO:0000256" key="5">
    <source>
        <dbReference type="ARBA" id="ARBA00023321"/>
    </source>
</evidence>
<dbReference type="InterPro" id="IPR002110">
    <property type="entry name" value="Ankyrin_rpt"/>
</dbReference>
<keyword evidence="7" id="KW-0175">Coiled coil</keyword>
<evidence type="ECO:0000313" key="11">
    <source>
        <dbReference type="Proteomes" id="UP000272025"/>
    </source>
</evidence>
<dbReference type="Pfam" id="PF12796">
    <property type="entry name" value="Ank_2"/>
    <property type="match status" value="1"/>
</dbReference>
<dbReference type="GO" id="GO:0001228">
    <property type="term" value="F:DNA-binding transcription activator activity, RNA polymerase II-specific"/>
    <property type="evidence" value="ECO:0007669"/>
    <property type="project" value="UniProtKB-ARBA"/>
</dbReference>
<evidence type="ECO:0000256" key="4">
    <source>
        <dbReference type="ARBA" id="ARBA00023043"/>
    </source>
</evidence>
<dbReference type="AlphaFoldDB" id="A0A3N2PMB5"/>
<evidence type="ECO:0000256" key="1">
    <source>
        <dbReference type="ARBA" id="ARBA00004123"/>
    </source>
</evidence>
<dbReference type="EMBL" id="ML119061">
    <property type="protein sequence ID" value="ROT35476.1"/>
    <property type="molecule type" value="Genomic_DNA"/>
</dbReference>
<proteinExistence type="predicted"/>
<feature type="compositionally biased region" description="Low complexity" evidence="8">
    <location>
        <begin position="138"/>
        <end position="149"/>
    </location>
</feature>
<evidence type="ECO:0000259" key="9">
    <source>
        <dbReference type="PROSITE" id="PS51299"/>
    </source>
</evidence>
<dbReference type="SUPFAM" id="SSF48403">
    <property type="entry name" value="Ankyrin repeat"/>
    <property type="match status" value="1"/>
</dbReference>
<reference evidence="10 11" key="1">
    <citation type="journal article" date="2018" name="Mol. Ecol.">
        <title>The obligate alkalophilic soda-lake fungus Sodiomyces alkalinus has shifted to a protein diet.</title>
        <authorList>
            <person name="Grum-Grzhimaylo A.A."/>
            <person name="Falkoski D.L."/>
            <person name="van den Heuvel J."/>
            <person name="Valero-Jimenez C.A."/>
            <person name="Min B."/>
            <person name="Choi I.G."/>
            <person name="Lipzen A."/>
            <person name="Daum C.G."/>
            <person name="Aanen D.K."/>
            <person name="Tsang A."/>
            <person name="Henrissat B."/>
            <person name="Bilanenko E.N."/>
            <person name="de Vries R.P."/>
            <person name="van Kan J.A.L."/>
            <person name="Grigoriev I.V."/>
            <person name="Debets A.J.M."/>
        </authorList>
    </citation>
    <scope>NUCLEOTIDE SEQUENCE [LARGE SCALE GENOMIC DNA]</scope>
    <source>
        <strain evidence="10 11">F11</strain>
    </source>
</reference>
<dbReference type="GeneID" id="39579260"/>
<feature type="repeat" description="ANK" evidence="6">
    <location>
        <begin position="370"/>
        <end position="402"/>
    </location>
</feature>
<dbReference type="Gene3D" id="3.10.260.10">
    <property type="entry name" value="Transcription regulator HTH, APSES-type DNA-binding domain"/>
    <property type="match status" value="1"/>
</dbReference>
<dbReference type="GO" id="GO:0030435">
    <property type="term" value="P:sporulation resulting in formation of a cellular spore"/>
    <property type="evidence" value="ECO:0007669"/>
    <property type="project" value="UniProtKB-KW"/>
</dbReference>
<evidence type="ECO:0000256" key="6">
    <source>
        <dbReference type="PROSITE-ProRule" id="PRU00023"/>
    </source>
</evidence>
<dbReference type="GO" id="GO:0048315">
    <property type="term" value="P:conidium formation"/>
    <property type="evidence" value="ECO:0007669"/>
    <property type="project" value="UniProtKB-KW"/>
</dbReference>